<evidence type="ECO:0000256" key="1">
    <source>
        <dbReference type="SAM" id="MobiDB-lite"/>
    </source>
</evidence>
<dbReference type="PANTHER" id="PTHR35006">
    <property type="entry name" value="GLYOXALASE FAMILY PROTEIN (AFU_ORTHOLOGUE AFUA_5G14830)"/>
    <property type="match status" value="1"/>
</dbReference>
<feature type="compositionally biased region" description="Basic residues" evidence="1">
    <location>
        <begin position="488"/>
        <end position="497"/>
    </location>
</feature>
<feature type="region of interest" description="Disordered" evidence="1">
    <location>
        <begin position="621"/>
        <end position="642"/>
    </location>
</feature>
<comment type="caution">
    <text evidence="3">The sequence shown here is derived from an EMBL/GenBank/DDBJ whole genome shotgun (WGS) entry which is preliminary data.</text>
</comment>
<feature type="compositionally biased region" description="Basic residues" evidence="1">
    <location>
        <begin position="513"/>
        <end position="526"/>
    </location>
</feature>
<gene>
    <name evidence="3" type="ORF">CC78DRAFT_614081</name>
</gene>
<feature type="compositionally biased region" description="Basic residues" evidence="1">
    <location>
        <begin position="534"/>
        <end position="544"/>
    </location>
</feature>
<feature type="compositionally biased region" description="Polar residues" evidence="1">
    <location>
        <begin position="471"/>
        <end position="484"/>
    </location>
</feature>
<protein>
    <recommendedName>
        <fullName evidence="2">VOC domain-containing protein</fullName>
    </recommendedName>
</protein>
<evidence type="ECO:0000313" key="3">
    <source>
        <dbReference type="EMBL" id="KAF2267666.1"/>
    </source>
</evidence>
<reference evidence="4" key="1">
    <citation type="journal article" date="2020" name="Stud. Mycol.">
        <title>101 Dothideomycetes genomes: A test case for predicting lifestyles and emergence of pathogens.</title>
        <authorList>
            <person name="Haridas S."/>
            <person name="Albert R."/>
            <person name="Binder M."/>
            <person name="Bloem J."/>
            <person name="LaButti K."/>
            <person name="Salamov A."/>
            <person name="Andreopoulos B."/>
            <person name="Baker S."/>
            <person name="Barry K."/>
            <person name="Bills G."/>
            <person name="Bluhm B."/>
            <person name="Cannon C."/>
            <person name="Castanera R."/>
            <person name="Culley D."/>
            <person name="Daum C."/>
            <person name="Ezra D."/>
            <person name="Gonzalez J."/>
            <person name="Henrissat B."/>
            <person name="Kuo A."/>
            <person name="Liang C."/>
            <person name="Lipzen A."/>
            <person name="Lutzoni F."/>
            <person name="Magnuson J."/>
            <person name="Mondo S."/>
            <person name="Nolan M."/>
            <person name="Ohm R."/>
            <person name="Pangilinan J."/>
            <person name="Park H.-J."/>
            <person name="Ramirez L."/>
            <person name="Alfaro M."/>
            <person name="Sun H."/>
            <person name="Tritt A."/>
            <person name="Yoshinaga Y."/>
            <person name="Zwiers L.-H."/>
            <person name="Turgeon B."/>
            <person name="Goodwin S."/>
            <person name="Spatafora J."/>
            <person name="Crous P."/>
            <person name="Grigoriev I."/>
        </authorList>
    </citation>
    <scope>NUCLEOTIDE SEQUENCE [LARGE SCALE GENOMIC DNA]</scope>
    <source>
        <strain evidence="4">CBS 304.66</strain>
    </source>
</reference>
<name>A0A9P4KGD9_9PLEO</name>
<dbReference type="EMBL" id="ML986590">
    <property type="protein sequence ID" value="KAF2267666.1"/>
    <property type="molecule type" value="Genomic_DNA"/>
</dbReference>
<dbReference type="PANTHER" id="PTHR35006:SF3">
    <property type="entry name" value="GLYOXALASE FAMILY PROTEIN (AFU_ORTHOLOGUE AFUA_3G06020)"/>
    <property type="match status" value="1"/>
</dbReference>
<evidence type="ECO:0000259" key="2">
    <source>
        <dbReference type="PROSITE" id="PS51819"/>
    </source>
</evidence>
<feature type="region of interest" description="Disordered" evidence="1">
    <location>
        <begin position="301"/>
        <end position="323"/>
    </location>
</feature>
<proteinExistence type="predicted"/>
<feature type="region of interest" description="Disordered" evidence="1">
    <location>
        <begin position="471"/>
        <end position="589"/>
    </location>
</feature>
<dbReference type="Proteomes" id="UP000800093">
    <property type="component" value="Unassembled WGS sequence"/>
</dbReference>
<feature type="compositionally biased region" description="Polar residues" evidence="1">
    <location>
        <begin position="313"/>
        <end position="322"/>
    </location>
</feature>
<keyword evidence="4" id="KW-1185">Reference proteome</keyword>
<dbReference type="OrthoDB" id="10249419at2759"/>
<organism evidence="3 4">
    <name type="scientific">Lojkania enalia</name>
    <dbReference type="NCBI Taxonomy" id="147567"/>
    <lineage>
        <taxon>Eukaryota</taxon>
        <taxon>Fungi</taxon>
        <taxon>Dikarya</taxon>
        <taxon>Ascomycota</taxon>
        <taxon>Pezizomycotina</taxon>
        <taxon>Dothideomycetes</taxon>
        <taxon>Pleosporomycetidae</taxon>
        <taxon>Pleosporales</taxon>
        <taxon>Pleosporales incertae sedis</taxon>
        <taxon>Lojkania</taxon>
    </lineage>
</organism>
<evidence type="ECO:0000313" key="4">
    <source>
        <dbReference type="Proteomes" id="UP000800093"/>
    </source>
</evidence>
<dbReference type="Gene3D" id="3.10.180.10">
    <property type="entry name" value="2,3-Dihydroxybiphenyl 1,2-Dioxygenase, domain 1"/>
    <property type="match status" value="1"/>
</dbReference>
<dbReference type="SUPFAM" id="SSF54593">
    <property type="entry name" value="Glyoxalase/Bleomycin resistance protein/Dihydroxybiphenyl dioxygenase"/>
    <property type="match status" value="1"/>
</dbReference>
<dbReference type="AlphaFoldDB" id="A0A9P4KGD9"/>
<sequence length="642" mass="68653">MPVSHIGLTVSHLPTSCSFFLSALQPLGYRFIGQQGNQIGLGIRDADFFLCQETPGVKAGAAHIAFTAPSRAAVRDFYTAALTAGGRPNGAPASRTEDSDHFNAAVLDFDGNSVEVVFRNEPDIRDDGTVIEHSRVLTWQRSVAGSIRDDRSIVSSRASTTSPKQVLLPTCATALSKAPSIASKAASMVRSISEPVSVPGIPHASMTSDGGDGAAKKIIGTLLGAAAGAAVAYAMCKSEQDSAKKEAEFEAFQKAKATVAQAKEQSKLSTQDPQPIYEIPPKSIHRNISDADSYYSTPQHIPRAIEPAPGSYHSPTYTSVPPTQVADRPALEYVPTYSVAPSRTQFSVHRSFTSPEIPTVSKARSVAPSAAPSTLISSFVPEQVQRRSSEGSVVSHHSSKSKAKSSHTHVSKHTSVSKPSKSHSTAPSPPPTQSKATSIVGSILGRDVASSVSKNDKHDYLEIEELDINDSDTVAPSDSISNAGSSSRRSRRRHKSSSKPSSVVSKHSDATRHSKSSKHSHRSHRSSSKESHHSSSKRSYHSSRHHDESPLSQEWDDVEEYKAKPSVISEPSDASTVKPAKSKVGRKDSVAGGQYDQLFPMRNENWGSGTVASLPIRGITPSMIQDSRDGKKGKRSVISYAH</sequence>
<dbReference type="InterPro" id="IPR029068">
    <property type="entry name" value="Glyas_Bleomycin-R_OHBP_Dase"/>
</dbReference>
<feature type="domain" description="VOC" evidence="2">
    <location>
        <begin position="2"/>
        <end position="119"/>
    </location>
</feature>
<feature type="region of interest" description="Disordered" evidence="1">
    <location>
        <begin position="378"/>
        <end position="437"/>
    </location>
</feature>
<accession>A0A9P4KGD9</accession>
<dbReference type="InterPro" id="IPR037523">
    <property type="entry name" value="VOC_core"/>
</dbReference>
<dbReference type="PROSITE" id="PS51819">
    <property type="entry name" value="VOC"/>
    <property type="match status" value="1"/>
</dbReference>
<feature type="compositionally biased region" description="Basic residues" evidence="1">
    <location>
        <begin position="397"/>
        <end position="412"/>
    </location>
</feature>
<dbReference type="CDD" id="cd07262">
    <property type="entry name" value="VOC_like"/>
    <property type="match status" value="1"/>
</dbReference>